<accession>A0A4R3I5M6</accession>
<feature type="transmembrane region" description="Helical" evidence="12">
    <location>
        <begin position="304"/>
        <end position="326"/>
    </location>
</feature>
<keyword evidence="9 12" id="KW-0472">Membrane</keyword>
<keyword evidence="7" id="KW-0408">Iron</keyword>
<evidence type="ECO:0000256" key="4">
    <source>
        <dbReference type="ARBA" id="ARBA00022723"/>
    </source>
</evidence>
<comment type="subcellular location">
    <subcellularLocation>
        <location evidence="1">Membrane</location>
        <topology evidence="1">Multi-pass membrane protein</topology>
    </subcellularLocation>
</comment>
<name>A0A4R3I5M6_9GAMM</name>
<dbReference type="AlphaFoldDB" id="A0A4R3I5M6"/>
<keyword evidence="14" id="KW-1185">Reference proteome</keyword>
<evidence type="ECO:0000256" key="9">
    <source>
        <dbReference type="ARBA" id="ARBA00023136"/>
    </source>
</evidence>
<organism evidence="13 14">
    <name type="scientific">Reinekea marinisedimentorum</name>
    <dbReference type="NCBI Taxonomy" id="230495"/>
    <lineage>
        <taxon>Bacteria</taxon>
        <taxon>Pseudomonadati</taxon>
        <taxon>Pseudomonadota</taxon>
        <taxon>Gammaproteobacteria</taxon>
        <taxon>Oceanospirillales</taxon>
        <taxon>Saccharospirillaceae</taxon>
        <taxon>Reinekea</taxon>
    </lineage>
</organism>
<dbReference type="GO" id="GO:0046872">
    <property type="term" value="F:metal ion binding"/>
    <property type="evidence" value="ECO:0007669"/>
    <property type="project" value="UniProtKB-KW"/>
</dbReference>
<sequence>MNQPLTGFKLALIATLLAVVVVTLGAYTRLVDAGLGCPDWPTCYGHLWAPQTAEEIHAANTAYPHIPVNHDKTWPEMVHRYAASTLGLLAIALTVIALKNRSDARTPVKLSVFILALVIVQGIFGALTVTLKLLPQVVTAHLAGGFSTFILLGLLTLKLSGIRLRRPNMGEAITQCRRLAPVAVACVVIQILLGGWTSANYAALACPDFPKCQTAWWPETDFKQGFNLAQPVGPNYLGGLMNAPERTAIHMAHRIGAITVTVVVLTLAVLLLRSGLRHWALLIAALLALQVSLGISNVLLSLPILIAVLHNLGGAVLLFALVALTLRLHSRELHYE</sequence>
<evidence type="ECO:0000313" key="13">
    <source>
        <dbReference type="EMBL" id="TCS40998.1"/>
    </source>
</evidence>
<evidence type="ECO:0000256" key="10">
    <source>
        <dbReference type="ARBA" id="ARBA00023157"/>
    </source>
</evidence>
<dbReference type="EMBL" id="SLZR01000007">
    <property type="protein sequence ID" value="TCS40998.1"/>
    <property type="molecule type" value="Genomic_DNA"/>
</dbReference>
<feature type="transmembrane region" description="Helical" evidence="12">
    <location>
        <begin position="251"/>
        <end position="272"/>
    </location>
</feature>
<feature type="transmembrane region" description="Helical" evidence="12">
    <location>
        <begin position="178"/>
        <end position="199"/>
    </location>
</feature>
<reference evidence="13 14" key="1">
    <citation type="submission" date="2019-03" db="EMBL/GenBank/DDBJ databases">
        <title>Genomic Encyclopedia of Archaeal and Bacterial Type Strains, Phase II (KMG-II): from individual species to whole genera.</title>
        <authorList>
            <person name="Goeker M."/>
        </authorList>
    </citation>
    <scope>NUCLEOTIDE SEQUENCE [LARGE SCALE GENOMIC DNA]</scope>
    <source>
        <strain evidence="13 14">DSM 15388</strain>
    </source>
</reference>
<feature type="transmembrane region" description="Helical" evidence="12">
    <location>
        <begin position="279"/>
        <end position="298"/>
    </location>
</feature>
<comment type="caution">
    <text evidence="13">The sequence shown here is derived from an EMBL/GenBank/DDBJ whole genome shotgun (WGS) entry which is preliminary data.</text>
</comment>
<dbReference type="Pfam" id="PF02628">
    <property type="entry name" value="COX15-CtaA"/>
    <property type="match status" value="1"/>
</dbReference>
<dbReference type="GO" id="GO:0006784">
    <property type="term" value="P:heme A biosynthetic process"/>
    <property type="evidence" value="ECO:0007669"/>
    <property type="project" value="InterPro"/>
</dbReference>
<proteinExistence type="predicted"/>
<keyword evidence="10" id="KW-1015">Disulfide bond</keyword>
<evidence type="ECO:0000256" key="1">
    <source>
        <dbReference type="ARBA" id="ARBA00004141"/>
    </source>
</evidence>
<keyword evidence="8" id="KW-0350">Heme biosynthesis</keyword>
<dbReference type="RefSeq" id="WP_132701449.1">
    <property type="nucleotide sequence ID" value="NZ_SLZR01000007.1"/>
</dbReference>
<keyword evidence="6" id="KW-0560">Oxidoreductase</keyword>
<gene>
    <name evidence="13" type="ORF">BCF53_10711</name>
</gene>
<keyword evidence="4" id="KW-0479">Metal-binding</keyword>
<dbReference type="InterPro" id="IPR050450">
    <property type="entry name" value="COX15/CtaA_HemeA_synthase"/>
</dbReference>
<keyword evidence="5 12" id="KW-1133">Transmembrane helix</keyword>
<evidence type="ECO:0000256" key="3">
    <source>
        <dbReference type="ARBA" id="ARBA00022692"/>
    </source>
</evidence>
<evidence type="ECO:0000256" key="5">
    <source>
        <dbReference type="ARBA" id="ARBA00022989"/>
    </source>
</evidence>
<evidence type="ECO:0000256" key="11">
    <source>
        <dbReference type="ARBA" id="ARBA00023444"/>
    </source>
</evidence>
<dbReference type="Proteomes" id="UP000295793">
    <property type="component" value="Unassembled WGS sequence"/>
</dbReference>
<feature type="transmembrane region" description="Helical" evidence="12">
    <location>
        <begin position="137"/>
        <end position="157"/>
    </location>
</feature>
<dbReference type="GO" id="GO:0016020">
    <property type="term" value="C:membrane"/>
    <property type="evidence" value="ECO:0007669"/>
    <property type="project" value="UniProtKB-SubCell"/>
</dbReference>
<evidence type="ECO:0000256" key="6">
    <source>
        <dbReference type="ARBA" id="ARBA00023002"/>
    </source>
</evidence>
<comment type="pathway">
    <text evidence="11">Porphyrin-containing compound metabolism.</text>
</comment>
<evidence type="ECO:0000256" key="12">
    <source>
        <dbReference type="SAM" id="Phobius"/>
    </source>
</evidence>
<protein>
    <submittedName>
        <fullName evidence="13">Cytochrome c oxidase assembly protein subunit 15</fullName>
    </submittedName>
</protein>
<dbReference type="GO" id="GO:0016491">
    <property type="term" value="F:oxidoreductase activity"/>
    <property type="evidence" value="ECO:0007669"/>
    <property type="project" value="UniProtKB-KW"/>
</dbReference>
<dbReference type="OrthoDB" id="1447144at2"/>
<keyword evidence="3 12" id="KW-0812">Transmembrane</keyword>
<evidence type="ECO:0000313" key="14">
    <source>
        <dbReference type="Proteomes" id="UP000295793"/>
    </source>
</evidence>
<evidence type="ECO:0000256" key="2">
    <source>
        <dbReference type="ARBA" id="ARBA00022475"/>
    </source>
</evidence>
<dbReference type="PANTHER" id="PTHR35457:SF1">
    <property type="entry name" value="HEME A SYNTHASE"/>
    <property type="match status" value="1"/>
</dbReference>
<feature type="transmembrane region" description="Helical" evidence="12">
    <location>
        <begin position="110"/>
        <end position="131"/>
    </location>
</feature>
<dbReference type="InterPro" id="IPR003780">
    <property type="entry name" value="COX15/CtaA_fam"/>
</dbReference>
<keyword evidence="2" id="KW-1003">Cell membrane</keyword>
<dbReference type="PANTHER" id="PTHR35457">
    <property type="entry name" value="HEME A SYNTHASE"/>
    <property type="match status" value="1"/>
</dbReference>
<evidence type="ECO:0000256" key="7">
    <source>
        <dbReference type="ARBA" id="ARBA00023004"/>
    </source>
</evidence>
<evidence type="ECO:0000256" key="8">
    <source>
        <dbReference type="ARBA" id="ARBA00023133"/>
    </source>
</evidence>
<feature type="transmembrane region" description="Helical" evidence="12">
    <location>
        <begin position="81"/>
        <end position="98"/>
    </location>
</feature>